<dbReference type="EMBL" id="CAJVQB010005130">
    <property type="protein sequence ID" value="CAG8653826.1"/>
    <property type="molecule type" value="Genomic_DNA"/>
</dbReference>
<evidence type="ECO:0000313" key="3">
    <source>
        <dbReference type="Proteomes" id="UP000789901"/>
    </source>
</evidence>
<evidence type="ECO:0000313" key="2">
    <source>
        <dbReference type="EMBL" id="CAG8653826.1"/>
    </source>
</evidence>
<reference evidence="2 3" key="1">
    <citation type="submission" date="2021-06" db="EMBL/GenBank/DDBJ databases">
        <authorList>
            <person name="Kallberg Y."/>
            <person name="Tangrot J."/>
            <person name="Rosling A."/>
        </authorList>
    </citation>
    <scope>NUCLEOTIDE SEQUENCE [LARGE SCALE GENOMIC DNA]</scope>
    <source>
        <strain evidence="2 3">120-4 pot B 10/14</strain>
    </source>
</reference>
<gene>
    <name evidence="2" type="ORF">GMARGA_LOCUS9499</name>
</gene>
<feature type="region of interest" description="Disordered" evidence="1">
    <location>
        <begin position="87"/>
        <end position="109"/>
    </location>
</feature>
<dbReference type="Proteomes" id="UP000789901">
    <property type="component" value="Unassembled WGS sequence"/>
</dbReference>
<sequence>ELKQEKSIKLGPEIALANLIDSYLEVLDTWIFKLRRTSKPVIKKAKHEAIKRYSKNGIGIESDLGSNTANNIESACEIWKKKVEKLKKTTRKSKSENTNEPEKYGKSTLNPACESWTKRVDEFKGMIKYSHELKDLERQEIADEKVNPNGAGTPEKNYERPIEPNSEKEKEKFEQYENGFRIDERKSPEPNRRPADKDCINNKNMELDKEISGLDFRYENGTENKNKETLGPSPCDQIRISAERNKVDISKYQKAHKVLEKPTYVG</sequence>
<evidence type="ECO:0000256" key="1">
    <source>
        <dbReference type="SAM" id="MobiDB-lite"/>
    </source>
</evidence>
<proteinExistence type="predicted"/>
<protein>
    <submittedName>
        <fullName evidence="2">29004_t:CDS:1</fullName>
    </submittedName>
</protein>
<feature type="region of interest" description="Disordered" evidence="1">
    <location>
        <begin position="140"/>
        <end position="204"/>
    </location>
</feature>
<keyword evidence="3" id="KW-1185">Reference proteome</keyword>
<feature type="compositionally biased region" description="Basic and acidic residues" evidence="1">
    <location>
        <begin position="156"/>
        <end position="204"/>
    </location>
</feature>
<comment type="caution">
    <text evidence="2">The sequence shown here is derived from an EMBL/GenBank/DDBJ whole genome shotgun (WGS) entry which is preliminary data.</text>
</comment>
<organism evidence="2 3">
    <name type="scientific">Gigaspora margarita</name>
    <dbReference type="NCBI Taxonomy" id="4874"/>
    <lineage>
        <taxon>Eukaryota</taxon>
        <taxon>Fungi</taxon>
        <taxon>Fungi incertae sedis</taxon>
        <taxon>Mucoromycota</taxon>
        <taxon>Glomeromycotina</taxon>
        <taxon>Glomeromycetes</taxon>
        <taxon>Diversisporales</taxon>
        <taxon>Gigasporaceae</taxon>
        <taxon>Gigaspora</taxon>
    </lineage>
</organism>
<feature type="non-terminal residue" evidence="2">
    <location>
        <position position="1"/>
    </location>
</feature>
<name>A0ABN7USC6_GIGMA</name>
<accession>A0ABN7USC6</accession>
<feature type="compositionally biased region" description="Basic and acidic residues" evidence="1">
    <location>
        <begin position="93"/>
        <end position="105"/>
    </location>
</feature>